<dbReference type="Proteomes" id="UP001500363">
    <property type="component" value="Unassembled WGS sequence"/>
</dbReference>
<dbReference type="PANTHER" id="PTHR42718">
    <property type="entry name" value="MAJOR FACILITATOR SUPERFAMILY MULTIDRUG TRANSPORTER MFSC"/>
    <property type="match status" value="1"/>
</dbReference>
<accession>A0ABN2ADP5</accession>
<protein>
    <submittedName>
        <fullName evidence="9">MFS transporter</fullName>
    </submittedName>
</protein>
<keyword evidence="3 7" id="KW-0812">Transmembrane</keyword>
<dbReference type="EMBL" id="BAAANC010000001">
    <property type="protein sequence ID" value="GAA1516185.1"/>
    <property type="molecule type" value="Genomic_DNA"/>
</dbReference>
<evidence type="ECO:0000313" key="10">
    <source>
        <dbReference type="Proteomes" id="UP001500363"/>
    </source>
</evidence>
<feature type="transmembrane region" description="Helical" evidence="7">
    <location>
        <begin position="396"/>
        <end position="413"/>
    </location>
</feature>
<reference evidence="9 10" key="1">
    <citation type="journal article" date="2019" name="Int. J. Syst. Evol. Microbiol.">
        <title>The Global Catalogue of Microorganisms (GCM) 10K type strain sequencing project: providing services to taxonomists for standard genome sequencing and annotation.</title>
        <authorList>
            <consortium name="The Broad Institute Genomics Platform"/>
            <consortium name="The Broad Institute Genome Sequencing Center for Infectious Disease"/>
            <person name="Wu L."/>
            <person name="Ma J."/>
        </authorList>
    </citation>
    <scope>NUCLEOTIDE SEQUENCE [LARGE SCALE GENOMIC DNA]</scope>
    <source>
        <strain evidence="9 10">JCM 14303</strain>
    </source>
</reference>
<proteinExistence type="predicted"/>
<dbReference type="Pfam" id="PF07690">
    <property type="entry name" value="MFS_1"/>
    <property type="match status" value="1"/>
</dbReference>
<evidence type="ECO:0000256" key="2">
    <source>
        <dbReference type="ARBA" id="ARBA00022448"/>
    </source>
</evidence>
<feature type="transmembrane region" description="Helical" evidence="7">
    <location>
        <begin position="301"/>
        <end position="321"/>
    </location>
</feature>
<keyword evidence="2" id="KW-0813">Transport</keyword>
<dbReference type="InterPro" id="IPR020846">
    <property type="entry name" value="MFS_dom"/>
</dbReference>
<dbReference type="PANTHER" id="PTHR42718:SF9">
    <property type="entry name" value="MAJOR FACILITATOR SUPERFAMILY MULTIDRUG TRANSPORTER MFSC"/>
    <property type="match status" value="1"/>
</dbReference>
<dbReference type="InterPro" id="IPR011701">
    <property type="entry name" value="MFS"/>
</dbReference>
<sequence>MGVTVVVAALPRMLADLQGSPTQAGLLVPAYAVGFGGLLLLGARLGDARGPRRVLLAGLAVFALGSVLCAVAPAVSWLVAGRLLQGVAAAISIPNALVLLIGATEPGRSRNRALAAWNATGGLAGASGLLVGGLVTDSLGWRVIFWATLAATAVLALAIVRLVGPADARTATSLNAGSVVLQVVSVSALVAAANAFGSSWLAAGLLAVLAIALVPALVVRERSTASPLIPPGIWRRHGTAGGVIGSFGITATTSTFVVITTLWFQDARGLGPGAAGLMILPFSFAVVLGAALAARLVKRGARLVLVVGLILIGLGALGVVLEPEIPVTVVALVLSGFGNGIGAVAAYTLGTDVPAEEQASAAGLLNTAAQLGTAVMVALGVGIATAVGPGVDHTSGWLTVAATAAAVTAATLATRRRTAAAPPAADSAAPPTTAPATPPDADSEAAVPGCRRR</sequence>
<feature type="transmembrane region" description="Helical" evidence="7">
    <location>
        <begin position="240"/>
        <end position="264"/>
    </location>
</feature>
<organism evidence="9 10">
    <name type="scientific">Kribbella lupini</name>
    <dbReference type="NCBI Taxonomy" id="291602"/>
    <lineage>
        <taxon>Bacteria</taxon>
        <taxon>Bacillati</taxon>
        <taxon>Actinomycetota</taxon>
        <taxon>Actinomycetes</taxon>
        <taxon>Propionibacteriales</taxon>
        <taxon>Kribbellaceae</taxon>
        <taxon>Kribbella</taxon>
    </lineage>
</organism>
<evidence type="ECO:0000256" key="3">
    <source>
        <dbReference type="ARBA" id="ARBA00022692"/>
    </source>
</evidence>
<feature type="transmembrane region" description="Helical" evidence="7">
    <location>
        <begin position="270"/>
        <end position="294"/>
    </location>
</feature>
<dbReference type="PROSITE" id="PS50850">
    <property type="entry name" value="MFS"/>
    <property type="match status" value="1"/>
</dbReference>
<feature type="transmembrane region" description="Helical" evidence="7">
    <location>
        <begin position="361"/>
        <end position="384"/>
    </location>
</feature>
<evidence type="ECO:0000256" key="1">
    <source>
        <dbReference type="ARBA" id="ARBA00004651"/>
    </source>
</evidence>
<feature type="transmembrane region" description="Helical" evidence="7">
    <location>
        <begin position="54"/>
        <end position="77"/>
    </location>
</feature>
<feature type="transmembrane region" description="Helical" evidence="7">
    <location>
        <begin position="141"/>
        <end position="162"/>
    </location>
</feature>
<feature type="transmembrane region" description="Helical" evidence="7">
    <location>
        <begin position="174"/>
        <end position="193"/>
    </location>
</feature>
<evidence type="ECO:0000256" key="4">
    <source>
        <dbReference type="ARBA" id="ARBA00022989"/>
    </source>
</evidence>
<evidence type="ECO:0000256" key="7">
    <source>
        <dbReference type="SAM" id="Phobius"/>
    </source>
</evidence>
<dbReference type="Gene3D" id="1.20.1720.10">
    <property type="entry name" value="Multidrug resistance protein D"/>
    <property type="match status" value="1"/>
</dbReference>
<dbReference type="InterPro" id="IPR036259">
    <property type="entry name" value="MFS_trans_sf"/>
</dbReference>
<keyword evidence="10" id="KW-1185">Reference proteome</keyword>
<keyword evidence="4 7" id="KW-1133">Transmembrane helix</keyword>
<feature type="transmembrane region" description="Helical" evidence="7">
    <location>
        <begin position="327"/>
        <end position="349"/>
    </location>
</feature>
<evidence type="ECO:0000256" key="5">
    <source>
        <dbReference type="ARBA" id="ARBA00023136"/>
    </source>
</evidence>
<comment type="subcellular location">
    <subcellularLocation>
        <location evidence="1">Cell membrane</location>
        <topology evidence="1">Multi-pass membrane protein</topology>
    </subcellularLocation>
</comment>
<evidence type="ECO:0000259" key="8">
    <source>
        <dbReference type="PROSITE" id="PS50850"/>
    </source>
</evidence>
<feature type="transmembrane region" description="Helical" evidence="7">
    <location>
        <begin position="115"/>
        <end position="135"/>
    </location>
</feature>
<name>A0ABN2ADP5_9ACTN</name>
<feature type="region of interest" description="Disordered" evidence="6">
    <location>
        <begin position="417"/>
        <end position="453"/>
    </location>
</feature>
<comment type="caution">
    <text evidence="9">The sequence shown here is derived from an EMBL/GenBank/DDBJ whole genome shotgun (WGS) entry which is preliminary data.</text>
</comment>
<feature type="transmembrane region" description="Helical" evidence="7">
    <location>
        <begin position="25"/>
        <end position="42"/>
    </location>
</feature>
<evidence type="ECO:0000313" key="9">
    <source>
        <dbReference type="EMBL" id="GAA1516185.1"/>
    </source>
</evidence>
<dbReference type="Gene3D" id="1.20.1250.20">
    <property type="entry name" value="MFS general substrate transporter like domains"/>
    <property type="match status" value="1"/>
</dbReference>
<feature type="domain" description="Major facilitator superfamily (MFS) profile" evidence="8">
    <location>
        <begin position="1"/>
        <end position="419"/>
    </location>
</feature>
<feature type="transmembrane region" description="Helical" evidence="7">
    <location>
        <begin position="199"/>
        <end position="219"/>
    </location>
</feature>
<dbReference type="SUPFAM" id="SSF103473">
    <property type="entry name" value="MFS general substrate transporter"/>
    <property type="match status" value="1"/>
</dbReference>
<feature type="compositionally biased region" description="Low complexity" evidence="6">
    <location>
        <begin position="417"/>
        <end position="431"/>
    </location>
</feature>
<evidence type="ECO:0000256" key="6">
    <source>
        <dbReference type="SAM" id="MobiDB-lite"/>
    </source>
</evidence>
<keyword evidence="5 7" id="KW-0472">Membrane</keyword>
<feature type="transmembrane region" description="Helical" evidence="7">
    <location>
        <begin position="83"/>
        <end position="103"/>
    </location>
</feature>
<gene>
    <name evidence="9" type="ORF">GCM10009741_13750</name>
</gene>